<proteinExistence type="predicted"/>
<organism evidence="4 5">
    <name type="scientific">Mesotoga prima</name>
    <dbReference type="NCBI Taxonomy" id="1184387"/>
    <lineage>
        <taxon>Bacteria</taxon>
        <taxon>Thermotogati</taxon>
        <taxon>Thermotogota</taxon>
        <taxon>Thermotogae</taxon>
        <taxon>Kosmotogales</taxon>
        <taxon>Kosmotogaceae</taxon>
        <taxon>Mesotoga</taxon>
    </lineage>
</organism>
<evidence type="ECO:0000256" key="1">
    <source>
        <dbReference type="ARBA" id="ARBA00022679"/>
    </source>
</evidence>
<keyword evidence="1 4" id="KW-0808">Transferase</keyword>
<dbReference type="Proteomes" id="UP000054092">
    <property type="component" value="Unassembled WGS sequence"/>
</dbReference>
<gene>
    <name evidence="4" type="ORF">XD94_1416</name>
</gene>
<dbReference type="CDD" id="cd03794">
    <property type="entry name" value="GT4_WbuB-like"/>
    <property type="match status" value="1"/>
</dbReference>
<dbReference type="Pfam" id="PF00534">
    <property type="entry name" value="Glycos_transf_1"/>
    <property type="match status" value="1"/>
</dbReference>
<dbReference type="AlphaFoldDB" id="A0A124FXW6"/>
<evidence type="ECO:0000313" key="5">
    <source>
        <dbReference type="Proteomes" id="UP000054092"/>
    </source>
</evidence>
<dbReference type="PATRIC" id="fig|1184387.3.peg.1885"/>
<evidence type="ECO:0000259" key="3">
    <source>
        <dbReference type="Pfam" id="PF13439"/>
    </source>
</evidence>
<dbReference type="EMBL" id="LGGP01000273">
    <property type="protein sequence ID" value="KUK79315.1"/>
    <property type="molecule type" value="Genomic_DNA"/>
</dbReference>
<evidence type="ECO:0000259" key="2">
    <source>
        <dbReference type="Pfam" id="PF00534"/>
    </source>
</evidence>
<reference evidence="5" key="1">
    <citation type="journal article" date="2015" name="MBio">
        <title>Genome-Resolved Metagenomic Analysis Reveals Roles for Candidate Phyla and Other Microbial Community Members in Biogeochemical Transformations in Oil Reservoirs.</title>
        <authorList>
            <person name="Hu P."/>
            <person name="Tom L."/>
            <person name="Singh A."/>
            <person name="Thomas B.C."/>
            <person name="Baker B.J."/>
            <person name="Piceno Y.M."/>
            <person name="Andersen G.L."/>
            <person name="Banfield J.F."/>
        </authorList>
    </citation>
    <scope>NUCLEOTIDE SEQUENCE [LARGE SCALE GENOMIC DNA]</scope>
</reference>
<dbReference type="InterPro" id="IPR001296">
    <property type="entry name" value="Glyco_trans_1"/>
</dbReference>
<accession>A0A124FXW6</accession>
<name>A0A124FXW6_9BACT</name>
<protein>
    <submittedName>
        <fullName evidence="4">Glycosyltransferase</fullName>
    </submittedName>
</protein>
<evidence type="ECO:0000313" key="4">
    <source>
        <dbReference type="EMBL" id="KUK79315.1"/>
    </source>
</evidence>
<dbReference type="SUPFAM" id="SSF53756">
    <property type="entry name" value="UDP-Glycosyltransferase/glycogen phosphorylase"/>
    <property type="match status" value="1"/>
</dbReference>
<dbReference type="PANTHER" id="PTHR46401">
    <property type="entry name" value="GLYCOSYLTRANSFERASE WBBK-RELATED"/>
    <property type="match status" value="1"/>
</dbReference>
<dbReference type="GO" id="GO:0016757">
    <property type="term" value="F:glycosyltransferase activity"/>
    <property type="evidence" value="ECO:0007669"/>
    <property type="project" value="InterPro"/>
</dbReference>
<dbReference type="Pfam" id="PF13439">
    <property type="entry name" value="Glyco_transf_4"/>
    <property type="match status" value="1"/>
</dbReference>
<feature type="domain" description="Glycosyltransferase subfamily 4-like N-terminal" evidence="3">
    <location>
        <begin position="23"/>
        <end position="165"/>
    </location>
</feature>
<dbReference type="InterPro" id="IPR028098">
    <property type="entry name" value="Glyco_trans_4-like_N"/>
</dbReference>
<dbReference type="GO" id="GO:0009103">
    <property type="term" value="P:lipopolysaccharide biosynthetic process"/>
    <property type="evidence" value="ECO:0007669"/>
    <property type="project" value="TreeGrafter"/>
</dbReference>
<feature type="domain" description="Glycosyl transferase family 1" evidence="2">
    <location>
        <begin position="178"/>
        <end position="342"/>
    </location>
</feature>
<comment type="caution">
    <text evidence="4">The sequence shown here is derived from an EMBL/GenBank/DDBJ whole genome shotgun (WGS) entry which is preliminary data.</text>
</comment>
<dbReference type="PANTHER" id="PTHR46401:SF2">
    <property type="entry name" value="GLYCOSYLTRANSFERASE WBBK-RELATED"/>
    <property type="match status" value="1"/>
</dbReference>
<dbReference type="Gene3D" id="3.40.50.2000">
    <property type="entry name" value="Glycogen Phosphorylase B"/>
    <property type="match status" value="2"/>
</dbReference>
<sequence length="366" mass="42490">MRVCVITTVHSPSDIRISKELDTLVKAGYDVVYIAQKGKFDNDKVTFWPITVYHDRIKRLIKGSREAFGKALEANADIYHFHDPELIGLGKKLKRHGKKVVYDIHEEYPSVILSKNWIPKIFRSVIARLADTYERRAVEKMDGIVVVVPEQLERFSEKKQVAILPNYPDTIFLESMRTKRDEERVKFVYSGSIDVDRSIKEMIDAFLMLHAKYNIELDLLGPIHDEELRRYITERQKDTDALFYKGVLPYSEAIEVVSDCDVGLMVVHRGRSKEISSPLKMYEYLSLGLPIIASDFKKWHEVLDEKPCALFVDPDSAEDIAEKMEILVKRKELLIEMKENARLISAKYSWKSVERRLVDLYSSLED</sequence>